<sequence>MGNILSCFPLFPAFAPFTLSHRPKPTLRELVANPETCPGVHGINHAHTHTEGHHSVSSLRCCCKDLPAHLDFDDAPVGAGVQWDFLLRRSPTRPNRDTFEYQASQYTTYEPKDEGTIRAEDHYQEIFEVHRSALYSHLLEHRLTCTAHRVHQEGSLEGGGVSTEEGYTGRDGGESEVAEHDPEYWDTAIVVAGGPRRRVMLTRRPPGGFQPRHGAEYW</sequence>
<gene>
    <name evidence="2" type="ORF">LOC62_03G003540</name>
</gene>
<evidence type="ECO:0000313" key="3">
    <source>
        <dbReference type="Proteomes" id="UP000827549"/>
    </source>
</evidence>
<keyword evidence="3" id="KW-1185">Reference proteome</keyword>
<organism evidence="2 3">
    <name type="scientific">Vanrija pseudolonga</name>
    <dbReference type="NCBI Taxonomy" id="143232"/>
    <lineage>
        <taxon>Eukaryota</taxon>
        <taxon>Fungi</taxon>
        <taxon>Dikarya</taxon>
        <taxon>Basidiomycota</taxon>
        <taxon>Agaricomycotina</taxon>
        <taxon>Tremellomycetes</taxon>
        <taxon>Trichosporonales</taxon>
        <taxon>Trichosporonaceae</taxon>
        <taxon>Vanrija</taxon>
    </lineage>
</organism>
<evidence type="ECO:0000256" key="1">
    <source>
        <dbReference type="SAM" id="MobiDB-lite"/>
    </source>
</evidence>
<dbReference type="Proteomes" id="UP000827549">
    <property type="component" value="Chromosome 3"/>
</dbReference>
<dbReference type="RefSeq" id="XP_062626058.1">
    <property type="nucleotide sequence ID" value="XM_062770074.1"/>
</dbReference>
<protein>
    <submittedName>
        <fullName evidence="2">Uncharacterized protein</fullName>
    </submittedName>
</protein>
<name>A0AAF0Y957_9TREE</name>
<dbReference type="AlphaFoldDB" id="A0AAF0Y957"/>
<dbReference type="GeneID" id="87806782"/>
<reference evidence="2" key="1">
    <citation type="submission" date="2023-10" db="EMBL/GenBank/DDBJ databases">
        <authorList>
            <person name="Noh H."/>
        </authorList>
    </citation>
    <scope>NUCLEOTIDE SEQUENCE</scope>
    <source>
        <strain evidence="2">DUCC4014</strain>
    </source>
</reference>
<dbReference type="EMBL" id="CP086716">
    <property type="protein sequence ID" value="WOO80026.1"/>
    <property type="molecule type" value="Genomic_DNA"/>
</dbReference>
<accession>A0AAF0Y957</accession>
<feature type="region of interest" description="Disordered" evidence="1">
    <location>
        <begin position="155"/>
        <end position="178"/>
    </location>
</feature>
<proteinExistence type="predicted"/>
<evidence type="ECO:0000313" key="2">
    <source>
        <dbReference type="EMBL" id="WOO80026.1"/>
    </source>
</evidence>
<feature type="compositionally biased region" description="Basic and acidic residues" evidence="1">
    <location>
        <begin position="167"/>
        <end position="178"/>
    </location>
</feature>